<reference evidence="3" key="1">
    <citation type="journal article" date="2011" name="J. Bacteriol.">
        <title>Complete genome sequence of NBRC 3288, a unique cellulose-nonproducing strain of Gluconacetobacter xylinus isolated from vinegar.</title>
        <authorList>
            <person name="Ogino H."/>
            <person name="Azuma Y."/>
            <person name="Hosoyama A."/>
            <person name="Nakazawa H."/>
            <person name="Matsutani M."/>
            <person name="Hasegawa A."/>
            <person name="Otsuyama K."/>
            <person name="Matsushita K."/>
            <person name="Fujita N."/>
            <person name="Shirai M."/>
        </authorList>
    </citation>
    <scope>NUCLEOTIDE SEQUENCE [LARGE SCALE GENOMIC DNA]</scope>
    <source>
        <strain evidence="3">NBRC 3288 / BCRC 11682 / LMG 1693</strain>
    </source>
</reference>
<feature type="transmembrane region" description="Helical" evidence="1">
    <location>
        <begin position="6"/>
        <end position="24"/>
    </location>
</feature>
<evidence type="ECO:0000313" key="3">
    <source>
        <dbReference type="Proteomes" id="UP000009044"/>
    </source>
</evidence>
<sequence>MHDLLVFSGGAIIGQILAITAGLYRKARRARVIDDRLGPPAP</sequence>
<dbReference type="PATRIC" id="fig|634177.7.peg.1796"/>
<keyword evidence="1" id="KW-0812">Transmembrane</keyword>
<dbReference type="HOGENOM" id="CLU_3252954_0_0_5"/>
<protein>
    <submittedName>
        <fullName evidence="2">Uncharacterized protein</fullName>
    </submittedName>
</protein>
<keyword evidence="1" id="KW-1133">Transmembrane helix</keyword>
<keyword evidence="1" id="KW-0472">Membrane</keyword>
<proteinExistence type="predicted"/>
<evidence type="ECO:0000256" key="1">
    <source>
        <dbReference type="SAM" id="Phobius"/>
    </source>
</evidence>
<dbReference type="KEGG" id="gxy:GLX_15710"/>
<dbReference type="AlphaFoldDB" id="G2I786"/>
<dbReference type="STRING" id="634177.GLX_15710"/>
<accession>G2I786</accession>
<gene>
    <name evidence="2" type="ordered locus">GLX_15710</name>
</gene>
<organism evidence="2 3">
    <name type="scientific">Komagataeibacter medellinensis (strain NBRC 3288 / BCRC 11682 / LMG 1693 / Kondo 51)</name>
    <name type="common">Gluconacetobacter medellinensis</name>
    <dbReference type="NCBI Taxonomy" id="634177"/>
    <lineage>
        <taxon>Bacteria</taxon>
        <taxon>Pseudomonadati</taxon>
        <taxon>Pseudomonadota</taxon>
        <taxon>Alphaproteobacteria</taxon>
        <taxon>Acetobacterales</taxon>
        <taxon>Acetobacteraceae</taxon>
        <taxon>Komagataeibacter</taxon>
    </lineage>
</organism>
<name>G2I786_KOMMN</name>
<evidence type="ECO:0000313" key="2">
    <source>
        <dbReference type="EMBL" id="BAK83983.1"/>
    </source>
</evidence>
<dbReference type="EMBL" id="AP012159">
    <property type="protein sequence ID" value="BAK83983.1"/>
    <property type="molecule type" value="Genomic_DNA"/>
</dbReference>
<dbReference type="Proteomes" id="UP000009044">
    <property type="component" value="Chromosome"/>
</dbReference>